<proteinExistence type="predicted"/>
<evidence type="ECO:0000313" key="2">
    <source>
        <dbReference type="Proteomes" id="UP001295794"/>
    </source>
</evidence>
<accession>A0AAD2HRU6</accession>
<organism evidence="1 2">
    <name type="scientific">Mycena citricolor</name>
    <dbReference type="NCBI Taxonomy" id="2018698"/>
    <lineage>
        <taxon>Eukaryota</taxon>
        <taxon>Fungi</taxon>
        <taxon>Dikarya</taxon>
        <taxon>Basidiomycota</taxon>
        <taxon>Agaricomycotina</taxon>
        <taxon>Agaricomycetes</taxon>
        <taxon>Agaricomycetidae</taxon>
        <taxon>Agaricales</taxon>
        <taxon>Marasmiineae</taxon>
        <taxon>Mycenaceae</taxon>
        <taxon>Mycena</taxon>
    </lineage>
</organism>
<dbReference type="AlphaFoldDB" id="A0AAD2HRU6"/>
<sequence length="123" mass="13917">MAVHARLEIKVHRSHFPLSEKSSHEVVEINGAKEQRTFLLPMRSAPMNNDKAEVEANLDRKASSVIARGMVTTGHAMCRLQQLIVLMKEQTDILTRMDNFQASGTLNQFRKYLKQVIAPESLS</sequence>
<dbReference type="EMBL" id="CAVNYO010000440">
    <property type="protein sequence ID" value="CAK5279845.1"/>
    <property type="molecule type" value="Genomic_DNA"/>
</dbReference>
<protein>
    <submittedName>
        <fullName evidence="1">Uncharacterized protein</fullName>
    </submittedName>
</protein>
<reference evidence="1" key="1">
    <citation type="submission" date="2023-11" db="EMBL/GenBank/DDBJ databases">
        <authorList>
            <person name="De Vega J J."/>
            <person name="De Vega J J."/>
        </authorList>
    </citation>
    <scope>NUCLEOTIDE SEQUENCE</scope>
</reference>
<keyword evidence="2" id="KW-1185">Reference proteome</keyword>
<gene>
    <name evidence="1" type="ORF">MYCIT1_LOCUS30133</name>
</gene>
<comment type="caution">
    <text evidence="1">The sequence shown here is derived from an EMBL/GenBank/DDBJ whole genome shotgun (WGS) entry which is preliminary data.</text>
</comment>
<name>A0AAD2HRU6_9AGAR</name>
<dbReference type="Proteomes" id="UP001295794">
    <property type="component" value="Unassembled WGS sequence"/>
</dbReference>
<evidence type="ECO:0000313" key="1">
    <source>
        <dbReference type="EMBL" id="CAK5279845.1"/>
    </source>
</evidence>